<evidence type="ECO:0000313" key="3">
    <source>
        <dbReference type="Proteomes" id="UP000310121"/>
    </source>
</evidence>
<comment type="caution">
    <text evidence="2">The sequence shown here is derived from an EMBL/GenBank/DDBJ whole genome shotgun (WGS) entry which is preliminary data.</text>
</comment>
<feature type="region of interest" description="Disordered" evidence="1">
    <location>
        <begin position="120"/>
        <end position="196"/>
    </location>
</feature>
<dbReference type="AlphaFoldDB" id="A0A4V4KPJ8"/>
<feature type="compositionally biased region" description="Basic and acidic residues" evidence="1">
    <location>
        <begin position="70"/>
        <end position="86"/>
    </location>
</feature>
<dbReference type="PANTHER" id="PTHR47718">
    <property type="entry name" value="OS01G0519700 PROTEIN"/>
    <property type="match status" value="1"/>
</dbReference>
<dbReference type="PANTHER" id="PTHR47718:SF13">
    <property type="entry name" value="OS09G0290500 PROTEIN"/>
    <property type="match status" value="1"/>
</dbReference>
<feature type="compositionally biased region" description="Polar residues" evidence="1">
    <location>
        <begin position="48"/>
        <end position="58"/>
    </location>
</feature>
<evidence type="ECO:0000313" key="2">
    <source>
        <dbReference type="EMBL" id="THZ37831.1"/>
    </source>
</evidence>
<dbReference type="Proteomes" id="UP000310121">
    <property type="component" value="Unassembled WGS sequence"/>
</dbReference>
<name>A0A4V4KPJ8_AURPU</name>
<proteinExistence type="predicted"/>
<protein>
    <recommendedName>
        <fullName evidence="4">FAR1 domain-containing protein</fullName>
    </recommendedName>
</protein>
<gene>
    <name evidence="2" type="ORF">D6C90_06592</name>
</gene>
<feature type="compositionally biased region" description="Polar residues" evidence="1">
    <location>
        <begin position="391"/>
        <end position="406"/>
    </location>
</feature>
<dbReference type="EMBL" id="QZBN01000706">
    <property type="protein sequence ID" value="THZ37831.1"/>
    <property type="molecule type" value="Genomic_DNA"/>
</dbReference>
<reference evidence="2 3" key="1">
    <citation type="submission" date="2018-10" db="EMBL/GenBank/DDBJ databases">
        <title>Fifty Aureobasidium pullulans genomes reveal a recombining polyextremotolerant generalist.</title>
        <authorList>
            <person name="Gostincar C."/>
            <person name="Turk M."/>
            <person name="Zajc J."/>
            <person name="Gunde-Cimerman N."/>
        </authorList>
    </citation>
    <scope>NUCLEOTIDE SEQUENCE [LARGE SCALE GENOMIC DNA]</scope>
    <source>
        <strain evidence="2 3">EXF-3844</strain>
    </source>
</reference>
<sequence length="696" mass="76774">MFRVNRKHGDPDASRSCDVLDKAIGVEDVDGREQKGFGGFRKGGVCQRQESNWSGNSASKRRAPSASDEGGSRDSTRRINIIEKEGADDQLAGKEIEQARDYCMQQKLWIGSLRNELLHASNSNDSPESVHTHRPPSTPPTIPPDGISIPSSMADLTTLDDPTSDQLPIDTGDHDGDVTDANNDNDNENDNDEAPSTYNIVCEAAPPERRFPSFEAAIEFGNQWSRENGFDLVRINKGKQGRNPQGVTYKFLWECKRHGKPANTRKLTPDRRQRAARGSVRMGCRMRIVLVAVEPQVPQGEWQIRHCGRNGHNHGPDNAETFPAVRRRTRTHEMDVFMATQLRQGLSRSETLQLVRQHWPDALVTRQDIGNFAKTFAQKIGASRLTPEATPDNSTLPPVPSASTNVAPIAPANTQHAQHSQPQHPLSHQHQHPMQPLGMPIQQQSANDATRAAYQAGYQAAVEQHRINSDLNHRVQALESSLQVQDRISALEQTVNNLTQLIMRDPANNVALKPDPRPQQTPGGRAQFLERSPKLRCVLAASSTRSHSGIAAFFGRLTSLENLEELSLPLLGFDYVSLTRCMHQREGKRVAPKLTHLAIQISSQGAQILFEPILSRPTSLTIDEGTFHDIATIVMLNEPTLTLPNTLVEISPSAFMALGSLVNLRTLEIISPGKISCDLSAADLGQFACASIAFKQ</sequence>
<feature type="compositionally biased region" description="Low complexity" evidence="1">
    <location>
        <begin position="415"/>
        <end position="436"/>
    </location>
</feature>
<accession>A0A4V4KPJ8</accession>
<evidence type="ECO:0000256" key="1">
    <source>
        <dbReference type="SAM" id="MobiDB-lite"/>
    </source>
</evidence>
<organism evidence="2 3">
    <name type="scientific">Aureobasidium pullulans</name>
    <name type="common">Black yeast</name>
    <name type="synonym">Pullularia pullulans</name>
    <dbReference type="NCBI Taxonomy" id="5580"/>
    <lineage>
        <taxon>Eukaryota</taxon>
        <taxon>Fungi</taxon>
        <taxon>Dikarya</taxon>
        <taxon>Ascomycota</taxon>
        <taxon>Pezizomycotina</taxon>
        <taxon>Dothideomycetes</taxon>
        <taxon>Dothideomycetidae</taxon>
        <taxon>Dothideales</taxon>
        <taxon>Saccotheciaceae</taxon>
        <taxon>Aureobasidium</taxon>
    </lineage>
</organism>
<feature type="region of interest" description="Disordered" evidence="1">
    <location>
        <begin position="31"/>
        <end position="86"/>
    </location>
</feature>
<evidence type="ECO:0008006" key="4">
    <source>
        <dbReference type="Google" id="ProtNLM"/>
    </source>
</evidence>
<feature type="compositionally biased region" description="Acidic residues" evidence="1">
    <location>
        <begin position="183"/>
        <end position="193"/>
    </location>
</feature>
<feature type="region of interest" description="Disordered" evidence="1">
    <location>
        <begin position="383"/>
        <end position="436"/>
    </location>
</feature>
<feature type="compositionally biased region" description="Polar residues" evidence="1">
    <location>
        <begin position="120"/>
        <end position="129"/>
    </location>
</feature>